<comment type="similarity">
    <text evidence="3 18">In the N-terminal section; belongs to the N-acetylglucosamine-1-phosphate uridyltransferase family.</text>
</comment>
<keyword evidence="21" id="KW-1185">Reference proteome</keyword>
<evidence type="ECO:0000256" key="4">
    <source>
        <dbReference type="ARBA" id="ARBA00022490"/>
    </source>
</evidence>
<dbReference type="PANTHER" id="PTHR43584">
    <property type="entry name" value="NUCLEOTIDYL TRANSFERASE"/>
    <property type="match status" value="1"/>
</dbReference>
<comment type="catalytic activity">
    <reaction evidence="16 18">
        <text>N-acetyl-alpha-D-glucosamine 1-phosphate + UTP + H(+) = UDP-N-acetyl-alpha-D-glucosamine + diphosphate</text>
        <dbReference type="Rhea" id="RHEA:13509"/>
        <dbReference type="ChEBI" id="CHEBI:15378"/>
        <dbReference type="ChEBI" id="CHEBI:33019"/>
        <dbReference type="ChEBI" id="CHEBI:46398"/>
        <dbReference type="ChEBI" id="CHEBI:57705"/>
        <dbReference type="ChEBI" id="CHEBI:57776"/>
        <dbReference type="EC" id="2.7.7.23"/>
    </reaction>
</comment>
<keyword evidence="11 18" id="KW-0573">Peptidoglycan synthesis</keyword>
<feature type="binding site" evidence="18">
    <location>
        <position position="438"/>
    </location>
    <ligand>
        <name>acetyl-CoA</name>
        <dbReference type="ChEBI" id="CHEBI:57288"/>
    </ligand>
</feature>
<evidence type="ECO:0000256" key="2">
    <source>
        <dbReference type="ARBA" id="ARBA00007707"/>
    </source>
</evidence>
<comment type="pathway">
    <text evidence="18">Nucleotide-sugar biosynthesis; UDP-N-acetyl-alpha-D-glucosamine biosynthesis; UDP-N-acetyl-alpha-D-glucosamine from N-acetyl-alpha-D-glucosamine 1-phosphate: step 1/1.</text>
</comment>
<evidence type="ECO:0000256" key="1">
    <source>
        <dbReference type="ARBA" id="ARBA00004496"/>
    </source>
</evidence>
<feature type="domain" description="MobA-like NTP transferase" evidence="19">
    <location>
        <begin position="5"/>
        <end position="140"/>
    </location>
</feature>
<dbReference type="NCBIfam" id="TIGR01173">
    <property type="entry name" value="glmU"/>
    <property type="match status" value="1"/>
</dbReference>
<proteinExistence type="inferred from homology"/>
<dbReference type="EnsemblBacteria" id="ACZ19308">
    <property type="protein sequence ID" value="ACZ19308"/>
    <property type="gene ID" value="Taci_1076"/>
</dbReference>
<dbReference type="InterPro" id="IPR038009">
    <property type="entry name" value="GlmU_C_LbH"/>
</dbReference>
<dbReference type="EMBL" id="CP001818">
    <property type="protein sequence ID" value="ACZ19308.1"/>
    <property type="molecule type" value="Genomic_DNA"/>
</dbReference>
<dbReference type="PATRIC" id="fig|525903.6.peg.1075"/>
<keyword evidence="6 18" id="KW-0548">Nucleotidyltransferase</keyword>
<dbReference type="GO" id="GO:0009245">
    <property type="term" value="P:lipid A biosynthetic process"/>
    <property type="evidence" value="ECO:0007669"/>
    <property type="project" value="UniProtKB-UniRule"/>
</dbReference>
<feature type="binding site" evidence="18">
    <location>
        <position position="403"/>
    </location>
    <ligand>
        <name>acetyl-CoA</name>
        <dbReference type="ChEBI" id="CHEBI:57288"/>
    </ligand>
</feature>
<keyword evidence="13 18" id="KW-0012">Acyltransferase</keyword>
<comment type="subcellular location">
    <subcellularLocation>
        <location evidence="1 18">Cytoplasm</location>
    </subcellularLocation>
</comment>
<evidence type="ECO:0000256" key="17">
    <source>
        <dbReference type="ARBA" id="ARBA00049628"/>
    </source>
</evidence>
<evidence type="ECO:0000256" key="14">
    <source>
        <dbReference type="ARBA" id="ARBA00023316"/>
    </source>
</evidence>
<evidence type="ECO:0000256" key="3">
    <source>
        <dbReference type="ARBA" id="ARBA00007947"/>
    </source>
</evidence>
<dbReference type="Pfam" id="PF14602">
    <property type="entry name" value="Hexapep_2"/>
    <property type="match status" value="1"/>
</dbReference>
<comment type="pathway">
    <text evidence="18">Nucleotide-sugar biosynthesis; UDP-N-acetyl-alpha-D-glucosamine biosynthesis; N-acetyl-alpha-D-glucosamine 1-phosphate from alpha-D-glucosamine 6-phosphate (route II): step 2/2.</text>
</comment>
<evidence type="ECO:0000256" key="10">
    <source>
        <dbReference type="ARBA" id="ARBA00022960"/>
    </source>
</evidence>
<dbReference type="SUPFAM" id="SSF53448">
    <property type="entry name" value="Nucleotide-diphospho-sugar transferases"/>
    <property type="match status" value="1"/>
</dbReference>
<evidence type="ECO:0000256" key="11">
    <source>
        <dbReference type="ARBA" id="ARBA00022984"/>
    </source>
</evidence>
<dbReference type="eggNOG" id="COG1207">
    <property type="taxonomic scope" value="Bacteria"/>
</dbReference>
<feature type="region of interest" description="Linker" evidence="18">
    <location>
        <begin position="228"/>
        <end position="248"/>
    </location>
</feature>
<dbReference type="GO" id="GO:0005737">
    <property type="term" value="C:cytoplasm"/>
    <property type="evidence" value="ECO:0007669"/>
    <property type="project" value="UniProtKB-SubCell"/>
</dbReference>
<dbReference type="InterPro" id="IPR011004">
    <property type="entry name" value="Trimer_LpxA-like_sf"/>
</dbReference>
<dbReference type="InterPro" id="IPR001451">
    <property type="entry name" value="Hexapep"/>
</dbReference>
<dbReference type="SUPFAM" id="SSF51161">
    <property type="entry name" value="Trimeric LpxA-like enzymes"/>
    <property type="match status" value="1"/>
</dbReference>
<keyword evidence="9 18" id="KW-0460">Magnesium</keyword>
<dbReference type="CDD" id="cd03353">
    <property type="entry name" value="LbH_GlmU_C"/>
    <property type="match status" value="1"/>
</dbReference>
<feature type="binding site" evidence="18">
    <location>
        <position position="331"/>
    </location>
    <ligand>
        <name>UDP-N-acetyl-alpha-D-glucosamine</name>
        <dbReference type="ChEBI" id="CHEBI:57705"/>
    </ligand>
</feature>
<comment type="cofactor">
    <cofactor evidence="18">
        <name>Mg(2+)</name>
        <dbReference type="ChEBI" id="CHEBI:18420"/>
    </cofactor>
    <text evidence="18">Binds 1 Mg(2+) ion per subunit.</text>
</comment>
<dbReference type="InterPro" id="IPR050065">
    <property type="entry name" value="GlmU-like"/>
</dbReference>
<keyword evidence="12 18" id="KW-0511">Multifunctional enzyme</keyword>
<name>D1B5L7_THEAS</name>
<dbReference type="GO" id="GO:0016020">
    <property type="term" value="C:membrane"/>
    <property type="evidence" value="ECO:0007669"/>
    <property type="project" value="GOC"/>
</dbReference>
<comment type="pathway">
    <text evidence="18">Bacterial outer membrane biogenesis; LPS lipid A biosynthesis.</text>
</comment>
<dbReference type="GO" id="GO:0000902">
    <property type="term" value="P:cell morphogenesis"/>
    <property type="evidence" value="ECO:0007669"/>
    <property type="project" value="UniProtKB-UniRule"/>
</dbReference>
<dbReference type="HAMAP" id="MF_01631">
    <property type="entry name" value="GlmU"/>
    <property type="match status" value="1"/>
</dbReference>
<evidence type="ECO:0000256" key="18">
    <source>
        <dbReference type="HAMAP-Rule" id="MF_01631"/>
    </source>
</evidence>
<dbReference type="STRING" id="525903.Taci_1076"/>
<sequence>MNIGGLILAAGKGTRLKSDTPKALLPILGESLVYYSLEVLTAAGVNGTAVVVGHMGDRVAAEVESLGFGASTVVQSPMLGTAHAVLCAMDWWRGLDHLVVVPVDVPLLSGKTLRGLLDRHLSEGNLCTLLAFEAEDPFGYGRVLAESGSVRIVEEKDATPEERDVRLCNGGVYVFDVKSLAEVIGRLGNDNAQGEYYLPDAVPLLGSMGRVGVQICGESELAGINDPVQYAEVSEAMRVRILRRLMGEGLKCTDPGSTWIGPRVKVGYDVWVEPNVTILGYSALGDSSVVGGMTWMRDVTLGARCRIIGPSRLERAHLGDDVQVGPFAFLRDGVEMGDRSLVGRFVEIKKSRIGEGSKVPHLSYVGDATIGRGTNIGAGTITCNYDGVKKNPTVIGDWCFIGSDTMLVAPVKIGDEATTAAGSVITQDVPPGSLGVARARQRNVEGWRQRSPQNKA</sequence>
<feature type="region of interest" description="Pyrophosphorylase" evidence="18">
    <location>
        <begin position="1"/>
        <end position="227"/>
    </location>
</feature>
<feature type="binding site" evidence="18">
    <location>
        <position position="104"/>
    </location>
    <ligand>
        <name>Mg(2+)</name>
        <dbReference type="ChEBI" id="CHEBI:18420"/>
    </ligand>
</feature>
<evidence type="ECO:0000256" key="16">
    <source>
        <dbReference type="ARBA" id="ARBA00048493"/>
    </source>
</evidence>
<evidence type="ECO:0000256" key="9">
    <source>
        <dbReference type="ARBA" id="ARBA00022842"/>
    </source>
</evidence>
<comment type="function">
    <text evidence="17 18">Catalyzes the last two sequential reactions in the de novo biosynthetic pathway for UDP-N-acetylglucosamine (UDP-GlcNAc). The C-terminal domain catalyzes the transfer of acetyl group from acetyl coenzyme A to glucosamine-1-phosphate (GlcN-1-P) to produce N-acetylglucosamine-1-phosphate (GlcNAc-1-P), which is converted into UDP-GlcNAc by the transfer of uridine 5-monophosphate (from uridine 5-triphosphate), a reaction catalyzed by the N-terminal domain.</text>
</comment>
<feature type="binding site" evidence="18">
    <location>
        <position position="141"/>
    </location>
    <ligand>
        <name>UDP-N-acetyl-alpha-D-glucosamine</name>
        <dbReference type="ChEBI" id="CHEBI:57705"/>
    </ligand>
</feature>
<dbReference type="GO" id="GO:0019134">
    <property type="term" value="F:glucosamine-1-phosphate N-acetyltransferase activity"/>
    <property type="evidence" value="ECO:0007669"/>
    <property type="project" value="UniProtKB-UniRule"/>
</dbReference>
<keyword evidence="7 18" id="KW-0479">Metal-binding</keyword>
<comment type="catalytic activity">
    <reaction evidence="15 18">
        <text>alpha-D-glucosamine 1-phosphate + acetyl-CoA = N-acetyl-alpha-D-glucosamine 1-phosphate + CoA + H(+)</text>
        <dbReference type="Rhea" id="RHEA:13725"/>
        <dbReference type="ChEBI" id="CHEBI:15378"/>
        <dbReference type="ChEBI" id="CHEBI:57287"/>
        <dbReference type="ChEBI" id="CHEBI:57288"/>
        <dbReference type="ChEBI" id="CHEBI:57776"/>
        <dbReference type="ChEBI" id="CHEBI:58516"/>
        <dbReference type="EC" id="2.3.1.157"/>
    </reaction>
</comment>
<dbReference type="Gene3D" id="3.90.550.10">
    <property type="entry name" value="Spore Coat Polysaccharide Biosynthesis Protein SpsA, Chain A"/>
    <property type="match status" value="1"/>
</dbReference>
<evidence type="ECO:0000256" key="7">
    <source>
        <dbReference type="ARBA" id="ARBA00022723"/>
    </source>
</evidence>
<feature type="binding site" evidence="18">
    <location>
        <position position="375"/>
    </location>
    <ligand>
        <name>UDP-N-acetyl-alpha-D-glucosamine</name>
        <dbReference type="ChEBI" id="CHEBI:57705"/>
    </ligand>
</feature>
<evidence type="ECO:0000256" key="5">
    <source>
        <dbReference type="ARBA" id="ARBA00022679"/>
    </source>
</evidence>
<dbReference type="UniPathway" id="UPA00973"/>
<dbReference type="EC" id="2.7.7.23" evidence="18"/>
<dbReference type="InterPro" id="IPR029044">
    <property type="entry name" value="Nucleotide-diphossugar_trans"/>
</dbReference>
<dbReference type="EC" id="2.3.1.157" evidence="18"/>
<feature type="binding site" evidence="18">
    <location>
        <position position="154"/>
    </location>
    <ligand>
        <name>UDP-N-acetyl-alpha-D-glucosamine</name>
        <dbReference type="ChEBI" id="CHEBI:57705"/>
    </ligand>
</feature>
<dbReference type="Pfam" id="PF12804">
    <property type="entry name" value="NTP_transf_3"/>
    <property type="match status" value="1"/>
</dbReference>
<evidence type="ECO:0000313" key="20">
    <source>
        <dbReference type="EMBL" id="ACZ19308.1"/>
    </source>
</evidence>
<keyword evidence="5 18" id="KW-0808">Transferase</keyword>
<organism evidence="20 21">
    <name type="scientific">Thermanaerovibrio acidaminovorans (strain ATCC 49978 / DSM 6589 / Su883)</name>
    <name type="common">Selenomonas acidaminovorans</name>
    <dbReference type="NCBI Taxonomy" id="525903"/>
    <lineage>
        <taxon>Bacteria</taxon>
        <taxon>Thermotogati</taxon>
        <taxon>Synergistota</taxon>
        <taxon>Synergistia</taxon>
        <taxon>Synergistales</taxon>
        <taxon>Synergistaceae</taxon>
        <taxon>Thermanaerovibrio</taxon>
    </lineage>
</organism>
<accession>D1B5L7</accession>
<dbReference type="GO" id="GO:0003977">
    <property type="term" value="F:UDP-N-acetylglucosamine diphosphorylase activity"/>
    <property type="evidence" value="ECO:0007669"/>
    <property type="project" value="UniProtKB-UniRule"/>
</dbReference>
<feature type="binding site" evidence="18">
    <location>
        <position position="225"/>
    </location>
    <ligand>
        <name>UDP-N-acetyl-alpha-D-glucosamine</name>
        <dbReference type="ChEBI" id="CHEBI:57705"/>
    </ligand>
</feature>
<feature type="binding site" evidence="18">
    <location>
        <position position="378"/>
    </location>
    <ligand>
        <name>acetyl-CoA</name>
        <dbReference type="ChEBI" id="CHEBI:57288"/>
    </ligand>
</feature>
<dbReference type="InterPro" id="IPR005882">
    <property type="entry name" value="Bifunctional_GlmU"/>
</dbReference>
<keyword evidence="14 18" id="KW-0961">Cell wall biogenesis/degradation</keyword>
<protein>
    <recommendedName>
        <fullName evidence="18">Bifunctional protein GlmU</fullName>
    </recommendedName>
    <domain>
        <recommendedName>
            <fullName evidence="18">UDP-N-acetylglucosamine pyrophosphorylase</fullName>
            <ecNumber evidence="18">2.7.7.23</ecNumber>
        </recommendedName>
        <alternativeName>
            <fullName evidence="18">N-acetylglucosamine-1-phosphate uridyltransferase</fullName>
        </alternativeName>
    </domain>
    <domain>
        <recommendedName>
            <fullName evidence="18">Glucosamine-1-phosphate N-acetyltransferase</fullName>
            <ecNumber evidence="18">2.3.1.157</ecNumber>
        </recommendedName>
    </domain>
</protein>
<feature type="binding site" evidence="18">
    <location>
        <position position="225"/>
    </location>
    <ligand>
        <name>Mg(2+)</name>
        <dbReference type="ChEBI" id="CHEBI:18420"/>
    </ligand>
</feature>
<dbReference type="GO" id="GO:0071555">
    <property type="term" value="P:cell wall organization"/>
    <property type="evidence" value="ECO:0007669"/>
    <property type="project" value="UniProtKB-KW"/>
</dbReference>
<dbReference type="HOGENOM" id="CLU_029499_15_2_0"/>
<keyword evidence="4 18" id="KW-0963">Cytoplasm</keyword>
<dbReference type="PANTHER" id="PTHR43584:SF3">
    <property type="entry name" value="BIFUNCTIONAL PROTEIN GLMU"/>
    <property type="match status" value="1"/>
</dbReference>
<feature type="binding site" evidence="18">
    <location>
        <begin position="8"/>
        <end position="11"/>
    </location>
    <ligand>
        <name>UDP-N-acetyl-alpha-D-glucosamine</name>
        <dbReference type="ChEBI" id="CHEBI:57705"/>
    </ligand>
</feature>
<evidence type="ECO:0000256" key="12">
    <source>
        <dbReference type="ARBA" id="ARBA00023268"/>
    </source>
</evidence>
<dbReference type="InterPro" id="IPR025877">
    <property type="entry name" value="MobA-like_NTP_Trfase"/>
</dbReference>
<comment type="similarity">
    <text evidence="2 18">In the C-terminal section; belongs to the transferase hexapeptide repeat family.</text>
</comment>
<dbReference type="Proteomes" id="UP000002030">
    <property type="component" value="Chromosome"/>
</dbReference>
<evidence type="ECO:0000313" key="21">
    <source>
        <dbReference type="Proteomes" id="UP000002030"/>
    </source>
</evidence>
<feature type="binding site" evidence="18">
    <location>
        <begin position="80"/>
        <end position="81"/>
    </location>
    <ligand>
        <name>UDP-N-acetyl-alpha-D-glucosamine</name>
        <dbReference type="ChEBI" id="CHEBI:57705"/>
    </ligand>
</feature>
<dbReference type="Gene3D" id="2.160.10.10">
    <property type="entry name" value="Hexapeptide repeat proteins"/>
    <property type="match status" value="1"/>
</dbReference>
<dbReference type="GO" id="GO:0008360">
    <property type="term" value="P:regulation of cell shape"/>
    <property type="evidence" value="ECO:0007669"/>
    <property type="project" value="UniProtKB-KW"/>
</dbReference>
<feature type="active site" description="Proton acceptor" evidence="18">
    <location>
        <position position="361"/>
    </location>
</feature>
<feature type="binding site" evidence="18">
    <location>
        <position position="349"/>
    </location>
    <ligand>
        <name>UDP-N-acetyl-alpha-D-glucosamine</name>
        <dbReference type="ChEBI" id="CHEBI:57705"/>
    </ligand>
</feature>
<dbReference type="RefSeq" id="WP_012869823.1">
    <property type="nucleotide sequence ID" value="NC_013522.1"/>
</dbReference>
<feature type="binding site" evidence="18">
    <location>
        <position position="22"/>
    </location>
    <ligand>
        <name>UDP-N-acetyl-alpha-D-glucosamine</name>
        <dbReference type="ChEBI" id="CHEBI:57705"/>
    </ligand>
</feature>
<dbReference type="GO" id="GO:0009252">
    <property type="term" value="P:peptidoglycan biosynthetic process"/>
    <property type="evidence" value="ECO:0007669"/>
    <property type="project" value="UniProtKB-UniRule"/>
</dbReference>
<comment type="caution">
    <text evidence="18">Lacks conserved residue(s) required for the propagation of feature annotation.</text>
</comment>
<evidence type="ECO:0000256" key="6">
    <source>
        <dbReference type="ARBA" id="ARBA00022695"/>
    </source>
</evidence>
<feature type="binding site" evidence="18">
    <location>
        <position position="364"/>
    </location>
    <ligand>
        <name>UDP-N-acetyl-alpha-D-glucosamine</name>
        <dbReference type="ChEBI" id="CHEBI:57705"/>
    </ligand>
</feature>
<feature type="binding site" evidence="18">
    <location>
        <position position="75"/>
    </location>
    <ligand>
        <name>UDP-N-acetyl-alpha-D-glucosamine</name>
        <dbReference type="ChEBI" id="CHEBI:57705"/>
    </ligand>
</feature>
<feature type="region of interest" description="N-acetyltransferase" evidence="18">
    <location>
        <begin position="249"/>
        <end position="456"/>
    </location>
</feature>
<evidence type="ECO:0000256" key="15">
    <source>
        <dbReference type="ARBA" id="ARBA00048247"/>
    </source>
</evidence>
<evidence type="ECO:0000256" key="8">
    <source>
        <dbReference type="ARBA" id="ARBA00022737"/>
    </source>
</evidence>
<feature type="binding site" evidence="18">
    <location>
        <position position="169"/>
    </location>
    <ligand>
        <name>UDP-N-acetyl-alpha-D-glucosamine</name>
        <dbReference type="ChEBI" id="CHEBI:57705"/>
    </ligand>
</feature>
<comment type="subunit">
    <text evidence="18">Homotrimer.</text>
</comment>
<dbReference type="GO" id="GO:0000287">
    <property type="term" value="F:magnesium ion binding"/>
    <property type="evidence" value="ECO:0007669"/>
    <property type="project" value="UniProtKB-UniRule"/>
</dbReference>
<evidence type="ECO:0000256" key="13">
    <source>
        <dbReference type="ARBA" id="ARBA00023315"/>
    </source>
</evidence>
<dbReference type="AlphaFoldDB" id="D1B5L7"/>
<evidence type="ECO:0000259" key="19">
    <source>
        <dbReference type="Pfam" id="PF12804"/>
    </source>
</evidence>
<dbReference type="OrthoDB" id="9775031at2"/>
<feature type="binding site" evidence="18">
    <location>
        <position position="421"/>
    </location>
    <ligand>
        <name>acetyl-CoA</name>
        <dbReference type="ChEBI" id="CHEBI:57288"/>
    </ligand>
</feature>
<feature type="binding site" evidence="18">
    <location>
        <begin position="384"/>
        <end position="385"/>
    </location>
    <ligand>
        <name>acetyl-CoA</name>
        <dbReference type="ChEBI" id="CHEBI:57288"/>
    </ligand>
</feature>
<gene>
    <name evidence="18" type="primary">glmU</name>
    <name evidence="20" type="ordered locus">Taci_1076</name>
</gene>
<dbReference type="GO" id="GO:0006048">
    <property type="term" value="P:UDP-N-acetylglucosamine biosynthetic process"/>
    <property type="evidence" value="ECO:0007669"/>
    <property type="project" value="UniProtKB-UniPathway"/>
</dbReference>
<dbReference type="KEGG" id="tai:Taci_1076"/>
<reference evidence="20 21" key="1">
    <citation type="journal article" date="2009" name="Stand. Genomic Sci.">
        <title>Complete genome sequence of Thermanaerovibrio acidaminovorans type strain (Su883).</title>
        <authorList>
            <person name="Chovatia M."/>
            <person name="Sikorski J."/>
            <person name="Schroder M."/>
            <person name="Lapidus A."/>
            <person name="Nolan M."/>
            <person name="Tice H."/>
            <person name="Glavina Del Rio T."/>
            <person name="Copeland A."/>
            <person name="Cheng J.F."/>
            <person name="Lucas S."/>
            <person name="Chen F."/>
            <person name="Bruce D."/>
            <person name="Goodwin L."/>
            <person name="Pitluck S."/>
            <person name="Ivanova N."/>
            <person name="Mavromatis K."/>
            <person name="Ovchinnikova G."/>
            <person name="Pati A."/>
            <person name="Chen A."/>
            <person name="Palaniappan K."/>
            <person name="Land M."/>
            <person name="Hauser L."/>
            <person name="Chang Y.J."/>
            <person name="Jeffries C.D."/>
            <person name="Chain P."/>
            <person name="Saunders E."/>
            <person name="Detter J.C."/>
            <person name="Brettin T."/>
            <person name="Rohde M."/>
            <person name="Goker M."/>
            <person name="Spring S."/>
            <person name="Bristow J."/>
            <person name="Markowitz V."/>
            <person name="Hugenholtz P."/>
            <person name="Kyrpides N.C."/>
            <person name="Klenk H.P."/>
            <person name="Eisen J.A."/>
        </authorList>
    </citation>
    <scope>NUCLEOTIDE SEQUENCE [LARGE SCALE GENOMIC DNA]</scope>
    <source>
        <strain evidence="21">ATCC 49978 / DSM 6589 / Su883</strain>
    </source>
</reference>
<dbReference type="UniPathway" id="UPA00113">
    <property type="reaction ID" value="UER00532"/>
</dbReference>
<keyword evidence="8 18" id="KW-0677">Repeat</keyword>
<keyword evidence="10 18" id="KW-0133">Cell shape</keyword>